<organism evidence="3 4">
    <name type="scientific">Metabacillus litoralis</name>
    <dbReference type="NCBI Taxonomy" id="152268"/>
    <lineage>
        <taxon>Bacteria</taxon>
        <taxon>Bacillati</taxon>
        <taxon>Bacillota</taxon>
        <taxon>Bacilli</taxon>
        <taxon>Bacillales</taxon>
        <taxon>Bacillaceae</taxon>
        <taxon>Metabacillus</taxon>
    </lineage>
</organism>
<dbReference type="PANTHER" id="PTHR43539:SF78">
    <property type="entry name" value="FLAVIN-CONTAINING MONOOXYGENASE"/>
    <property type="match status" value="1"/>
</dbReference>
<dbReference type="RefSeq" id="WP_146949590.1">
    <property type="nucleotide sequence ID" value="NZ_VOQF01000008.1"/>
</dbReference>
<comment type="caution">
    <text evidence="3">The sequence shown here is derived from an EMBL/GenBank/DDBJ whole genome shotgun (WGS) entry which is preliminary data.</text>
</comment>
<keyword evidence="2" id="KW-0472">Membrane</keyword>
<feature type="transmembrane region" description="Helical" evidence="2">
    <location>
        <begin position="12"/>
        <end position="31"/>
    </location>
</feature>
<dbReference type="OrthoDB" id="9773233at2"/>
<keyword evidence="2" id="KW-0812">Transmembrane</keyword>
<dbReference type="PRINTS" id="PR00411">
    <property type="entry name" value="PNDRDTASEI"/>
</dbReference>
<dbReference type="Gene3D" id="3.50.50.60">
    <property type="entry name" value="FAD/NAD(P)-binding domain"/>
    <property type="match status" value="1"/>
</dbReference>
<dbReference type="EMBL" id="VOQF01000008">
    <property type="protein sequence ID" value="TXC89792.1"/>
    <property type="molecule type" value="Genomic_DNA"/>
</dbReference>
<dbReference type="PANTHER" id="PTHR43539">
    <property type="entry name" value="FLAVIN-BINDING MONOOXYGENASE-LIKE PROTEIN (AFU_ORTHOLOGUE AFUA_4G09220)"/>
    <property type="match status" value="1"/>
</dbReference>
<keyword evidence="1" id="KW-0560">Oxidoreductase</keyword>
<keyword evidence="2" id="KW-1133">Transmembrane helix</keyword>
<reference evidence="3 4" key="1">
    <citation type="journal article" date="2005" name="Int. J. Syst. Evol. Microbiol.">
        <title>Bacillus litoralis sp. nov., isolated from a tidal flat of the Yellow Sea in Korea.</title>
        <authorList>
            <person name="Yoon J.H."/>
            <person name="Oh T.K."/>
        </authorList>
    </citation>
    <scope>NUCLEOTIDE SEQUENCE [LARGE SCALE GENOMIC DNA]</scope>
    <source>
        <strain evidence="3 4">SW-211</strain>
    </source>
</reference>
<evidence type="ECO:0000313" key="4">
    <source>
        <dbReference type="Proteomes" id="UP000321363"/>
    </source>
</evidence>
<dbReference type="SUPFAM" id="SSF51905">
    <property type="entry name" value="FAD/NAD(P)-binding domain"/>
    <property type="match status" value="1"/>
</dbReference>
<proteinExistence type="predicted"/>
<evidence type="ECO:0000256" key="1">
    <source>
        <dbReference type="ARBA" id="ARBA00023002"/>
    </source>
</evidence>
<dbReference type="PRINTS" id="PR00368">
    <property type="entry name" value="FADPNR"/>
</dbReference>
<evidence type="ECO:0000256" key="2">
    <source>
        <dbReference type="SAM" id="Phobius"/>
    </source>
</evidence>
<gene>
    <name evidence="3" type="ORF">FS935_15625</name>
</gene>
<dbReference type="InterPro" id="IPR036188">
    <property type="entry name" value="FAD/NAD-bd_sf"/>
</dbReference>
<dbReference type="Proteomes" id="UP000321363">
    <property type="component" value="Unassembled WGS sequence"/>
</dbReference>
<protein>
    <submittedName>
        <fullName evidence="3">Flavoprotein</fullName>
    </submittedName>
</protein>
<dbReference type="GO" id="GO:0004497">
    <property type="term" value="F:monooxygenase activity"/>
    <property type="evidence" value="ECO:0007669"/>
    <property type="project" value="TreeGrafter"/>
</dbReference>
<evidence type="ECO:0000313" key="3">
    <source>
        <dbReference type="EMBL" id="TXC89792.1"/>
    </source>
</evidence>
<dbReference type="GO" id="GO:0050660">
    <property type="term" value="F:flavin adenine dinucleotide binding"/>
    <property type="evidence" value="ECO:0007669"/>
    <property type="project" value="TreeGrafter"/>
</dbReference>
<name>A0A5C6W243_9BACI</name>
<dbReference type="InterPro" id="IPR050982">
    <property type="entry name" value="Auxin_biosynth/cation_transpt"/>
</dbReference>
<accession>A0A5C6W243</accession>
<keyword evidence="4" id="KW-1185">Reference proteome</keyword>
<dbReference type="Pfam" id="PF13738">
    <property type="entry name" value="Pyr_redox_3"/>
    <property type="match status" value="1"/>
</dbReference>
<dbReference type="AlphaFoldDB" id="A0A5C6W243"/>
<sequence>MEITFEKDQNKLPVAIIGGGPVGLAAVAHLISKGEKVLLFEAGNSVGHSVLKWGSVKMFSPWQYNIDKEAEKLLEKSGWIAPDLTQLPTGRELVESYLKPLSDIPEINKSLILNAKVIGVGKKGLDKVKSSNRENVPFIIYVESDEHISNYEVKAVIDATGTWSNPNPVASNGIFTKNEINAREHIYYGIPDLKGEKERYAGKKVLVVGSGHSSINILLELAKLKEEHPQTEILWAIRKANVEEVYGGKENDQLAARGELGSRVEKLINTNTISTFTEYQIIDLHKHNEKVNVKGVVKDKIVVIEGIDEVISATGSRPDFSFLREVRLNIDSAIESSYELAPLIDPNIHSCGTVRPHGEKELRHFEKNFYIVGMKSYGRAPTFLLATGYEQVRSVIAYLTGDFQGAVDVKLELPETGVCSVGLVDCCGEETVNNRNKSCTTTKSVEASESISCVQIKPKEINNNSCCS</sequence>